<sequence>MNKRSKLIVCGIAVIAVLCMALPVLFHGTSNECKITSVSAADSRNHSVDTYTVEQDKKKCSVSFTDTAVIDTAFTAEVSTDEPYIIELTVRDSQLPEYREIKDENVAMNTAQTAAKYNADDSVMKRVVYPQNRQLHFLVTTQYKENVSGFIGYSSIKVIPVSKSKEYKLVTSPDKTVEFIIKADDFSKEETDKLSTWSEDLQLYRQQLYQLTGERQPYDGKTIFDFTEQIDYYGLAGNPIFMNSSNLTKDLSTDKSVCIWKYIHEMSHTFDGIEGSYIGNTWNFDSELFANLKMLYVMENNGLSFQDSSEKGADAYLKYSAGNTLKNGIYSSDGFLYLLICRLREVQPDYWNSLQAVFSNAHDSFNETESSTASERFINFFSLLHQELGVNILSAFSDAEKKAVINKYGNEITYLFD</sequence>
<evidence type="ECO:0000313" key="2">
    <source>
        <dbReference type="Proteomes" id="UP001546774"/>
    </source>
</evidence>
<dbReference type="Proteomes" id="UP001546774">
    <property type="component" value="Unassembled WGS sequence"/>
</dbReference>
<organism evidence="1 2">
    <name type="scientific">Lachnospira intestinalis</name>
    <dbReference type="NCBI Taxonomy" id="3133158"/>
    <lineage>
        <taxon>Bacteria</taxon>
        <taxon>Bacillati</taxon>
        <taxon>Bacillota</taxon>
        <taxon>Clostridia</taxon>
        <taxon>Lachnospirales</taxon>
        <taxon>Lachnospiraceae</taxon>
        <taxon>Lachnospira</taxon>
    </lineage>
</organism>
<evidence type="ECO:0000313" key="1">
    <source>
        <dbReference type="EMBL" id="MEQ2555843.1"/>
    </source>
</evidence>
<gene>
    <name evidence="1" type="ORF">WMO37_12670</name>
</gene>
<accession>A0ABV1H7Z7</accession>
<protein>
    <recommendedName>
        <fullName evidence="3">Peptidase M60 domain-containing protein</fullName>
    </recommendedName>
</protein>
<reference evidence="1" key="1">
    <citation type="submission" date="2024-03" db="EMBL/GenBank/DDBJ databases">
        <title>Human intestinal bacterial collection.</title>
        <authorList>
            <person name="Pauvert C."/>
            <person name="Hitch T.C.A."/>
            <person name="Clavel T."/>
        </authorList>
    </citation>
    <scope>NUCLEOTIDE SEQUENCE [LARGE SCALE GENOMIC DNA]</scope>
    <source>
        <strain evidence="1">CLA-AA-H89B</strain>
    </source>
</reference>
<comment type="caution">
    <text evidence="1">The sequence shown here is derived from an EMBL/GenBank/DDBJ whole genome shotgun (WGS) entry which is preliminary data.</text>
</comment>
<proteinExistence type="predicted"/>
<name>A0ABV1H7Z7_9FIRM</name>
<evidence type="ECO:0008006" key="3">
    <source>
        <dbReference type="Google" id="ProtNLM"/>
    </source>
</evidence>
<keyword evidence="2" id="KW-1185">Reference proteome</keyword>
<dbReference type="EMBL" id="JBBMFS010000013">
    <property type="protein sequence ID" value="MEQ2555843.1"/>
    <property type="molecule type" value="Genomic_DNA"/>
</dbReference>